<dbReference type="Proteomes" id="UP000217446">
    <property type="component" value="Unassembled WGS sequence"/>
</dbReference>
<feature type="compositionally biased region" description="Basic residues" evidence="1">
    <location>
        <begin position="133"/>
        <end position="145"/>
    </location>
</feature>
<feature type="compositionally biased region" description="Polar residues" evidence="1">
    <location>
        <begin position="43"/>
        <end position="52"/>
    </location>
</feature>
<dbReference type="AlphaFoldDB" id="A0A250VW62"/>
<dbReference type="InterPro" id="IPR036388">
    <property type="entry name" value="WH-like_DNA-bd_sf"/>
</dbReference>
<organism evidence="2 3">
    <name type="scientific">Streptomyces olivochromogenes</name>
    <dbReference type="NCBI Taxonomy" id="1963"/>
    <lineage>
        <taxon>Bacteria</taxon>
        <taxon>Bacillati</taxon>
        <taxon>Actinomycetota</taxon>
        <taxon>Actinomycetes</taxon>
        <taxon>Kitasatosporales</taxon>
        <taxon>Streptomycetaceae</taxon>
        <taxon>Streptomyces</taxon>
    </lineage>
</organism>
<feature type="compositionally biased region" description="Basic residues" evidence="1">
    <location>
        <begin position="100"/>
        <end position="122"/>
    </location>
</feature>
<dbReference type="Gene3D" id="1.10.10.10">
    <property type="entry name" value="Winged helix-like DNA-binding domain superfamily/Winged helix DNA-binding domain"/>
    <property type="match status" value="1"/>
</dbReference>
<comment type="caution">
    <text evidence="2">The sequence shown here is derived from an EMBL/GenBank/DDBJ whole genome shotgun (WGS) entry which is preliminary data.</text>
</comment>
<feature type="compositionally biased region" description="Basic and acidic residues" evidence="1">
    <location>
        <begin position="414"/>
        <end position="426"/>
    </location>
</feature>
<feature type="compositionally biased region" description="Low complexity" evidence="1">
    <location>
        <begin position="447"/>
        <end position="456"/>
    </location>
</feature>
<feature type="compositionally biased region" description="Low complexity" evidence="1">
    <location>
        <begin position="69"/>
        <end position="87"/>
    </location>
</feature>
<keyword evidence="3" id="KW-1185">Reference proteome</keyword>
<accession>A0A250VW62</accession>
<protein>
    <submittedName>
        <fullName evidence="2">Uncharacterized protein</fullName>
    </submittedName>
</protein>
<dbReference type="SUPFAM" id="SSF46785">
    <property type="entry name" value="Winged helix' DNA-binding domain"/>
    <property type="match status" value="1"/>
</dbReference>
<feature type="region of interest" description="Disordered" evidence="1">
    <location>
        <begin position="396"/>
        <end position="472"/>
    </location>
</feature>
<gene>
    <name evidence="2" type="ORF">SO3561_09918</name>
</gene>
<proteinExistence type="predicted"/>
<feature type="compositionally biased region" description="Basic and acidic residues" evidence="1">
    <location>
        <begin position="226"/>
        <end position="239"/>
    </location>
</feature>
<evidence type="ECO:0000256" key="1">
    <source>
        <dbReference type="SAM" id="MobiDB-lite"/>
    </source>
</evidence>
<feature type="region of interest" description="Disordered" evidence="1">
    <location>
        <begin position="1"/>
        <end position="239"/>
    </location>
</feature>
<name>A0A250VW62_STROL</name>
<evidence type="ECO:0000313" key="3">
    <source>
        <dbReference type="Proteomes" id="UP000217446"/>
    </source>
</evidence>
<evidence type="ECO:0000313" key="2">
    <source>
        <dbReference type="EMBL" id="GAX58345.1"/>
    </source>
</evidence>
<dbReference type="EMBL" id="BDQI01000050">
    <property type="protein sequence ID" value="GAX58345.1"/>
    <property type="molecule type" value="Genomic_DNA"/>
</dbReference>
<dbReference type="InterPro" id="IPR036390">
    <property type="entry name" value="WH_DNA-bd_sf"/>
</dbReference>
<sequence length="472" mass="50224">MRRPPGPQSWGLRWRRLEVGPDTTRGFGGPGRRPRPCETTPPCQTAPTSHTLLSHAAHWSSPSSPRPRPTSSCSGTSPAATRRAATAGWLRRPRGPPGRGRARAPGHRGHRLPRGPRRRHRRPADAAAAAPRARGRPSRPAHRAALRTGTRPGLHPPGVGQRLGSGRQHQGAGVAPPRARGSRRAARPHGDSALAGGARADRAAGAAGAPELRRDRGPAPAPRQQAADRRGGRHLPHDPADRIVYDTVLKPCGWLRRLRAGHGREGSTWYLDTGSAHRPGIPAPQSRFRTTQYPPDPAPEEWPTPETATADNDCTVIARLMGHDAFAHHGLGSSALVIIGALHIRPTQTVGELVGTASVSRATVYRTLRRLAGHGLVHHRGETWALAPRTLEGLGNSPLDAVTGPDARPAQGWDEVRPPTRHDGRRGPPQGPARGRTRGVPGGAGPARGTPQPGRGARPRRGPGPDPGTTRR</sequence>
<reference evidence="3" key="1">
    <citation type="submission" date="2017-05" db="EMBL/GenBank/DDBJ databases">
        <title>Streptomyces olivochromogenes NBRC 3561 whole genome shotgun sequence.</title>
        <authorList>
            <person name="Dohra H."/>
            <person name="Kodani S."/>
        </authorList>
    </citation>
    <scope>NUCLEOTIDE SEQUENCE [LARGE SCALE GENOMIC DNA]</scope>
    <source>
        <strain evidence="3">NBRC 3561</strain>
    </source>
</reference>
<feature type="compositionally biased region" description="Low complexity" evidence="1">
    <location>
        <begin position="191"/>
        <end position="209"/>
    </location>
</feature>